<name>A0A1L9BCA2_9BACT</name>
<reference evidence="1 2" key="2">
    <citation type="submission" date="2016-12" db="EMBL/GenBank/DDBJ databases">
        <title>Draft Genome Sequence of Cystobacter ferrugineus Strain Cbfe23.</title>
        <authorList>
            <person name="Akbar S."/>
            <person name="Dowd S.E."/>
            <person name="Stevens D.C."/>
        </authorList>
    </citation>
    <scope>NUCLEOTIDE SEQUENCE [LARGE SCALE GENOMIC DNA]</scope>
    <source>
        <strain evidence="1 2">Cbfe23</strain>
    </source>
</reference>
<evidence type="ECO:0000313" key="1">
    <source>
        <dbReference type="EMBL" id="OJH39866.1"/>
    </source>
</evidence>
<reference evidence="2" key="1">
    <citation type="submission" date="2016-11" db="EMBL/GenBank/DDBJ databases">
        <authorList>
            <person name="Shukria A."/>
            <person name="Stevens D.C."/>
        </authorList>
    </citation>
    <scope>NUCLEOTIDE SEQUENCE [LARGE SCALE GENOMIC DNA]</scope>
    <source>
        <strain evidence="2">Cbfe23</strain>
    </source>
</reference>
<organism evidence="1 2">
    <name type="scientific">Cystobacter ferrugineus</name>
    <dbReference type="NCBI Taxonomy" id="83449"/>
    <lineage>
        <taxon>Bacteria</taxon>
        <taxon>Pseudomonadati</taxon>
        <taxon>Myxococcota</taxon>
        <taxon>Myxococcia</taxon>
        <taxon>Myxococcales</taxon>
        <taxon>Cystobacterineae</taxon>
        <taxon>Archangiaceae</taxon>
        <taxon>Cystobacter</taxon>
    </lineage>
</organism>
<dbReference type="AlphaFoldDB" id="A0A1L9BCA2"/>
<keyword evidence="2" id="KW-1185">Reference proteome</keyword>
<accession>A0A1L9BCA2</accession>
<dbReference type="EMBL" id="MPIN01000003">
    <property type="protein sequence ID" value="OJH39866.1"/>
    <property type="molecule type" value="Genomic_DNA"/>
</dbReference>
<evidence type="ECO:0000313" key="2">
    <source>
        <dbReference type="Proteomes" id="UP000182229"/>
    </source>
</evidence>
<dbReference type="PROSITE" id="PS51257">
    <property type="entry name" value="PROKAR_LIPOPROTEIN"/>
    <property type="match status" value="1"/>
</dbReference>
<dbReference type="STRING" id="83449.BON30_12285"/>
<proteinExistence type="predicted"/>
<dbReference type="Proteomes" id="UP000182229">
    <property type="component" value="Unassembled WGS sequence"/>
</dbReference>
<comment type="caution">
    <text evidence="1">The sequence shown here is derived from an EMBL/GenBank/DDBJ whole genome shotgun (WGS) entry which is preliminary data.</text>
</comment>
<protein>
    <submittedName>
        <fullName evidence="1">Uncharacterized protein</fullName>
    </submittedName>
</protein>
<sequence>MSFSRTTAILLFIGAACLAGAWMYFTREPVPLAQRPAREVIGPMTLGWFSPPGDVFRRLGAPEKTGLVSPIKRVGPDGPMPEIVSGSLESLASAAVVMAHYRAACLHLGLDSPPAADILEVQPELTCYGQYGGQTISVIVTPRCDGQCLILIEVRGQVS</sequence>
<gene>
    <name evidence="1" type="ORF">BON30_12285</name>
</gene>